<evidence type="ECO:0000259" key="1">
    <source>
        <dbReference type="Pfam" id="PF02538"/>
    </source>
</evidence>
<dbReference type="Pfam" id="PF02538">
    <property type="entry name" value="Hydantoinase_B"/>
    <property type="match status" value="1"/>
</dbReference>
<evidence type="ECO:0000313" key="2">
    <source>
        <dbReference type="EMBL" id="MBL0373261.1"/>
    </source>
</evidence>
<dbReference type="InterPro" id="IPR003692">
    <property type="entry name" value="Hydantoinase_B"/>
</dbReference>
<dbReference type="GO" id="GO:0005829">
    <property type="term" value="C:cytosol"/>
    <property type="evidence" value="ECO:0007669"/>
    <property type="project" value="TreeGrafter"/>
</dbReference>
<dbReference type="RefSeq" id="WP_201659420.1">
    <property type="nucleotide sequence ID" value="NZ_JAEQNC010000007.1"/>
</dbReference>
<dbReference type="InterPro" id="IPR045079">
    <property type="entry name" value="Oxoprolinase-like"/>
</dbReference>
<evidence type="ECO:0000313" key="3">
    <source>
        <dbReference type="Proteomes" id="UP000633219"/>
    </source>
</evidence>
<dbReference type="PANTHER" id="PTHR11365">
    <property type="entry name" value="5-OXOPROLINASE RELATED"/>
    <property type="match status" value="1"/>
</dbReference>
<name>A0A936YU89_9HYPH</name>
<dbReference type="AlphaFoldDB" id="A0A936YU89"/>
<feature type="domain" description="Hydantoinase B/oxoprolinase" evidence="1">
    <location>
        <begin position="19"/>
        <end position="545"/>
    </location>
</feature>
<reference evidence="2" key="1">
    <citation type="submission" date="2021-01" db="EMBL/GenBank/DDBJ databases">
        <title>Rhizobium sp. strain KVB221 16S ribosomal RNA gene Genome sequencing and assembly.</title>
        <authorList>
            <person name="Kang M."/>
        </authorList>
    </citation>
    <scope>NUCLEOTIDE SEQUENCE</scope>
    <source>
        <strain evidence="2">KVB221</strain>
    </source>
</reference>
<gene>
    <name evidence="2" type="ORF">JJB09_14585</name>
</gene>
<accession>A0A936YU89</accession>
<organism evidence="2 3">
    <name type="scientific">Rhizobium setariae</name>
    <dbReference type="NCBI Taxonomy" id="2801340"/>
    <lineage>
        <taxon>Bacteria</taxon>
        <taxon>Pseudomonadati</taxon>
        <taxon>Pseudomonadota</taxon>
        <taxon>Alphaproteobacteria</taxon>
        <taxon>Hyphomicrobiales</taxon>
        <taxon>Rhizobiaceae</taxon>
        <taxon>Rhizobium/Agrobacterium group</taxon>
        <taxon>Rhizobium</taxon>
    </lineage>
</organism>
<protein>
    <submittedName>
        <fullName evidence="2">Hydantoinase B/oxoprolinase family protein</fullName>
    </submittedName>
</protein>
<sequence>MAKKTAKSPGKAKPRKPVDPITLSVVRGILETTQREMTLSLEKTARSSVFNLAHDYSTALFNGKPEMILQGQDIPIHLGSLIPAMKIVQGYFGDDIHEGDLILHNDPAYGGSHAIDMCMYKPVFYKGELVYWTVCKGHLTDIGGPVPAGYNPSAKEIYAECLRIPPVKIWDKGKPRHDVLNMILTNMRARRDQEGDFKALIGACQVGERSLIAMLDKYGKETVDACIEELLDMAERQMRSLIKSVPDGTYSSVAILEDAGHGFGDFEIKAKVTVKDDNCHIEISSPPQIPYFINSYEGNSYSGVYLGLMMFAQLPPPYNEGLYRCVTVNMGPKGTLCNAVEPAPHMNCTTTPMETLTDAVRLAFEQAVPSKVSASWGHANGLNIAGWDSRHNEEYVTMVLATIISGAGATPHQDGWHACGPECCFGALTSGDIELLEYSYPIIIHRYSLMTDSGGAGMFRGGSGTAWEVEPLNNDMTFIMFGEGRRIPALGAAGAESQLIDPKVGRLELKKNGASTTIRDNVIDVIKPGETVTNMNPGGGGFGDPMMRPVEKVVDDIRNGLVSLEGARLDYGVVVTCSETLKVDLAATAKLRTTARAAA</sequence>
<dbReference type="GO" id="GO:0017168">
    <property type="term" value="F:5-oxoprolinase (ATP-hydrolyzing) activity"/>
    <property type="evidence" value="ECO:0007669"/>
    <property type="project" value="TreeGrafter"/>
</dbReference>
<dbReference type="Proteomes" id="UP000633219">
    <property type="component" value="Unassembled WGS sequence"/>
</dbReference>
<proteinExistence type="predicted"/>
<dbReference type="GO" id="GO:0006749">
    <property type="term" value="P:glutathione metabolic process"/>
    <property type="evidence" value="ECO:0007669"/>
    <property type="project" value="TreeGrafter"/>
</dbReference>
<keyword evidence="3" id="KW-1185">Reference proteome</keyword>
<dbReference type="PANTHER" id="PTHR11365:SF23">
    <property type="entry name" value="HYPOTHETICAL 5-OXOPROLINASE (EUROFUNG)-RELATED"/>
    <property type="match status" value="1"/>
</dbReference>
<comment type="caution">
    <text evidence="2">The sequence shown here is derived from an EMBL/GenBank/DDBJ whole genome shotgun (WGS) entry which is preliminary data.</text>
</comment>
<dbReference type="EMBL" id="JAEQNC010000007">
    <property type="protein sequence ID" value="MBL0373261.1"/>
    <property type="molecule type" value="Genomic_DNA"/>
</dbReference>